<feature type="coiled-coil region" evidence="1">
    <location>
        <begin position="20"/>
        <end position="71"/>
    </location>
</feature>
<evidence type="ECO:0000313" key="3">
    <source>
        <dbReference type="Proteomes" id="UP000472272"/>
    </source>
</evidence>
<accession>A0A670IAP6</accession>
<evidence type="ECO:0008006" key="4">
    <source>
        <dbReference type="Google" id="ProtNLM"/>
    </source>
</evidence>
<dbReference type="Gene3D" id="3.30.250.20">
    <property type="entry name" value="L1 transposable element, C-terminal domain"/>
    <property type="match status" value="1"/>
</dbReference>
<proteinExistence type="predicted"/>
<protein>
    <recommendedName>
        <fullName evidence="4">L1 transposable element RRM domain-containing protein</fullName>
    </recommendedName>
</protein>
<dbReference type="InterPro" id="IPR042566">
    <property type="entry name" value="L1_C"/>
</dbReference>
<dbReference type="InterPro" id="IPR004244">
    <property type="entry name" value="Transposase_22"/>
</dbReference>
<reference evidence="2" key="2">
    <citation type="submission" date="2025-08" db="UniProtKB">
        <authorList>
            <consortium name="Ensembl"/>
        </authorList>
    </citation>
    <scope>IDENTIFICATION</scope>
</reference>
<organism evidence="2 3">
    <name type="scientific">Podarcis muralis</name>
    <name type="common">Wall lizard</name>
    <name type="synonym">Lacerta muralis</name>
    <dbReference type="NCBI Taxonomy" id="64176"/>
    <lineage>
        <taxon>Eukaryota</taxon>
        <taxon>Metazoa</taxon>
        <taxon>Chordata</taxon>
        <taxon>Craniata</taxon>
        <taxon>Vertebrata</taxon>
        <taxon>Euteleostomi</taxon>
        <taxon>Lepidosauria</taxon>
        <taxon>Squamata</taxon>
        <taxon>Bifurcata</taxon>
        <taxon>Unidentata</taxon>
        <taxon>Episquamata</taxon>
        <taxon>Laterata</taxon>
        <taxon>Lacertibaenia</taxon>
        <taxon>Lacertidae</taxon>
        <taxon>Podarcis</taxon>
    </lineage>
</organism>
<dbReference type="AlphaFoldDB" id="A0A670IAP6"/>
<dbReference type="Ensembl" id="ENSPMRT00000009356.1">
    <property type="protein sequence ID" value="ENSPMRP00000008756.1"/>
    <property type="gene ID" value="ENSPMRG00000005902.1"/>
</dbReference>
<sequence>MDKKIEETVSELRGQIKEVSRKVDEGLKKSKQEIKEMKREEEKMKNEIADLNRTQEELKDSIAMNELKQKEVNLRLRQVPETQNENIKERLIKEFARWMEMSEAEIARSIQNAFRMKSKTNKLKKFPGDCVVIFKDREMRNLILHRNREKRLYIDGNYIIIFKDIPIRLLKRREAYKPLVQLLKKNRIDFRWEFPEGVSFFYKGVKRRLTSPEEVGKFTRRYKELQQEEEEIKGNIRQ</sequence>
<evidence type="ECO:0000313" key="2">
    <source>
        <dbReference type="Ensembl" id="ENSPMRP00000008756.1"/>
    </source>
</evidence>
<dbReference type="PANTHER" id="PTHR11505">
    <property type="entry name" value="L1 TRANSPOSABLE ELEMENT-RELATED"/>
    <property type="match status" value="1"/>
</dbReference>
<reference evidence="2" key="3">
    <citation type="submission" date="2025-09" db="UniProtKB">
        <authorList>
            <consortium name="Ensembl"/>
        </authorList>
    </citation>
    <scope>IDENTIFICATION</scope>
</reference>
<dbReference type="OMA" id="FARWMEM"/>
<evidence type="ECO:0000256" key="1">
    <source>
        <dbReference type="SAM" id="Coils"/>
    </source>
</evidence>
<keyword evidence="3" id="KW-1185">Reference proteome</keyword>
<dbReference type="Proteomes" id="UP000472272">
    <property type="component" value="Chromosome 5"/>
</dbReference>
<dbReference type="GeneTree" id="ENSGT00990000210027"/>
<reference evidence="2 3" key="1">
    <citation type="journal article" date="2019" name="Proc. Natl. Acad. Sci. U.S.A.">
        <title>Regulatory changes in pterin and carotenoid genes underlie balanced color polymorphisms in the wall lizard.</title>
        <authorList>
            <person name="Andrade P."/>
            <person name="Pinho C."/>
            <person name="Perez I de Lanuza G."/>
            <person name="Afonso S."/>
            <person name="Brejcha J."/>
            <person name="Rubin C.J."/>
            <person name="Wallerman O."/>
            <person name="Pereira P."/>
            <person name="Sabatino S.J."/>
            <person name="Bellati A."/>
            <person name="Pellitteri-Rosa D."/>
            <person name="Bosakova Z."/>
            <person name="Bunikis I."/>
            <person name="Carretero M.A."/>
            <person name="Feiner N."/>
            <person name="Marsik P."/>
            <person name="Pauperio F."/>
            <person name="Salvi D."/>
            <person name="Soler L."/>
            <person name="While G.M."/>
            <person name="Uller T."/>
            <person name="Font E."/>
            <person name="Andersson L."/>
            <person name="Carneiro M."/>
        </authorList>
    </citation>
    <scope>NUCLEOTIDE SEQUENCE</scope>
</reference>
<keyword evidence="1" id="KW-0175">Coiled coil</keyword>
<name>A0A670IAP6_PODMU</name>